<evidence type="ECO:0008006" key="4">
    <source>
        <dbReference type="Google" id="ProtNLM"/>
    </source>
</evidence>
<keyword evidence="1" id="KW-1133">Transmembrane helix</keyword>
<evidence type="ECO:0000256" key="1">
    <source>
        <dbReference type="SAM" id="Phobius"/>
    </source>
</evidence>
<name>A0A3S1BSN2_9BACL</name>
<sequence length="92" mass="10004">MEGRGGRGVDEYPKVLVDIQVQLGRIEKTLEAVPALSATLEATKELARDADQSAKSAHHRLNKIDKIIFWLVTTVIGAVILAIIKLVTEGRG</sequence>
<keyword evidence="1" id="KW-0472">Membrane</keyword>
<reference evidence="2 3" key="1">
    <citation type="submission" date="2018-12" db="EMBL/GenBank/DDBJ databases">
        <authorList>
            <person name="Sun L."/>
            <person name="Chen Z."/>
        </authorList>
    </citation>
    <scope>NUCLEOTIDE SEQUENCE [LARGE SCALE GENOMIC DNA]</scope>
    <source>
        <strain evidence="2 3">DSM 15890</strain>
    </source>
</reference>
<keyword evidence="3" id="KW-1185">Reference proteome</keyword>
<dbReference type="EMBL" id="RZNY01000001">
    <property type="protein sequence ID" value="RUT48590.1"/>
    <property type="molecule type" value="Genomic_DNA"/>
</dbReference>
<dbReference type="RefSeq" id="WP_127190184.1">
    <property type="nucleotide sequence ID" value="NZ_RZNY01000001.1"/>
</dbReference>
<feature type="transmembrane region" description="Helical" evidence="1">
    <location>
        <begin position="67"/>
        <end position="87"/>
    </location>
</feature>
<accession>A0A3S1BSN2</accession>
<dbReference type="AlphaFoldDB" id="A0A3S1BSN2"/>
<dbReference type="InterPro" id="IPR019715">
    <property type="entry name" value="Haemolysin_XhlA"/>
</dbReference>
<dbReference type="Pfam" id="PF10779">
    <property type="entry name" value="XhlA"/>
    <property type="match status" value="1"/>
</dbReference>
<evidence type="ECO:0000313" key="2">
    <source>
        <dbReference type="EMBL" id="RUT48590.1"/>
    </source>
</evidence>
<organism evidence="2 3">
    <name type="scientific">Paenibacillus anaericanus</name>
    <dbReference type="NCBI Taxonomy" id="170367"/>
    <lineage>
        <taxon>Bacteria</taxon>
        <taxon>Bacillati</taxon>
        <taxon>Bacillota</taxon>
        <taxon>Bacilli</taxon>
        <taxon>Bacillales</taxon>
        <taxon>Paenibacillaceae</taxon>
        <taxon>Paenibacillus</taxon>
    </lineage>
</organism>
<protein>
    <recommendedName>
        <fullName evidence="4">Hemolysin XhlA</fullName>
    </recommendedName>
</protein>
<comment type="caution">
    <text evidence="2">The sequence shown here is derived from an EMBL/GenBank/DDBJ whole genome shotgun (WGS) entry which is preliminary data.</text>
</comment>
<keyword evidence="1" id="KW-0812">Transmembrane</keyword>
<proteinExistence type="predicted"/>
<gene>
    <name evidence="2" type="ORF">EJP82_01215</name>
</gene>
<dbReference type="OrthoDB" id="2186744at2"/>
<dbReference type="Proteomes" id="UP000279446">
    <property type="component" value="Unassembled WGS sequence"/>
</dbReference>
<evidence type="ECO:0000313" key="3">
    <source>
        <dbReference type="Proteomes" id="UP000279446"/>
    </source>
</evidence>